<dbReference type="Proteomes" id="UP000199013">
    <property type="component" value="Unassembled WGS sequence"/>
</dbReference>
<keyword evidence="2" id="KW-1185">Reference proteome</keyword>
<dbReference type="NCBIfam" id="NF040488">
    <property type="entry name" value="SCO5389_fam"/>
    <property type="match status" value="1"/>
</dbReference>
<dbReference type="Pfam" id="PF20704">
    <property type="entry name" value="KH_NucS_shadow"/>
    <property type="match status" value="1"/>
</dbReference>
<evidence type="ECO:0000313" key="2">
    <source>
        <dbReference type="Proteomes" id="UP000199013"/>
    </source>
</evidence>
<dbReference type="EMBL" id="FLUV01002496">
    <property type="protein sequence ID" value="SBW28832.1"/>
    <property type="molecule type" value="Genomic_DNA"/>
</dbReference>
<evidence type="ECO:0000313" key="1">
    <source>
        <dbReference type="EMBL" id="SBW28832.1"/>
    </source>
</evidence>
<proteinExistence type="predicted"/>
<sequence length="130" mass="14204">MSLTVSPDLLAQAEHGHVADDAFLACVRDSLPYAYGLVERLAGELPGTDRDFTDNLVPPPDDAAQGQLLRAMASSAIRAALERRFGVALAFQNCHRLAAFRPETVGGEQYQRFVSNESQVLNQQPEFVNC</sequence>
<organism evidence="1 2">
    <name type="scientific">Candidatus Protofrankia californiensis</name>
    <dbReference type="NCBI Taxonomy" id="1839754"/>
    <lineage>
        <taxon>Bacteria</taxon>
        <taxon>Bacillati</taxon>
        <taxon>Actinomycetota</taxon>
        <taxon>Actinomycetes</taxon>
        <taxon>Frankiales</taxon>
        <taxon>Frankiaceae</taxon>
        <taxon>Protofrankia</taxon>
    </lineage>
</organism>
<name>A0A1C3PG64_9ACTN</name>
<protein>
    <submittedName>
        <fullName evidence="1">Uncharacterized protein</fullName>
    </submittedName>
</protein>
<gene>
    <name evidence="1" type="ORF">FDG2_6057</name>
</gene>
<accession>A0A1C3PG64</accession>
<reference evidence="2" key="1">
    <citation type="submission" date="2016-02" db="EMBL/GenBank/DDBJ databases">
        <authorList>
            <person name="Wibberg D."/>
        </authorList>
    </citation>
    <scope>NUCLEOTIDE SEQUENCE [LARGE SCALE GENOMIC DNA]</scope>
</reference>
<dbReference type="AlphaFoldDB" id="A0A1C3PG64"/>